<proteinExistence type="predicted"/>
<keyword evidence="5" id="KW-0539">Nucleus</keyword>
<gene>
    <name evidence="10" type="primary">LOC101508870</name>
</gene>
<dbReference type="Proteomes" id="UP000087171">
    <property type="component" value="Chromosome Ca4"/>
</dbReference>
<keyword evidence="3" id="KW-0238">DNA-binding</keyword>
<dbReference type="InterPro" id="IPR036576">
    <property type="entry name" value="WRKY_dom_sf"/>
</dbReference>
<dbReference type="InterPro" id="IPR003657">
    <property type="entry name" value="WRKY_dom"/>
</dbReference>
<protein>
    <submittedName>
        <fullName evidence="10">Probable WRKY transcription factor 40</fullName>
    </submittedName>
</protein>
<dbReference type="eggNOG" id="ENOG502QR7M">
    <property type="taxonomic scope" value="Eukaryota"/>
</dbReference>
<feature type="domain" description="WRKY" evidence="8">
    <location>
        <begin position="123"/>
        <end position="189"/>
    </location>
</feature>
<dbReference type="Gene3D" id="2.20.25.80">
    <property type="entry name" value="WRKY domain"/>
    <property type="match status" value="2"/>
</dbReference>
<feature type="domain" description="WRKY" evidence="8">
    <location>
        <begin position="357"/>
        <end position="423"/>
    </location>
</feature>
<feature type="coiled-coil region" evidence="6">
    <location>
        <begin position="23"/>
        <end position="64"/>
    </location>
</feature>
<organism evidence="9 10">
    <name type="scientific">Cicer arietinum</name>
    <name type="common">Chickpea</name>
    <name type="synonym">Garbanzo</name>
    <dbReference type="NCBI Taxonomy" id="3827"/>
    <lineage>
        <taxon>Eukaryota</taxon>
        <taxon>Viridiplantae</taxon>
        <taxon>Streptophyta</taxon>
        <taxon>Embryophyta</taxon>
        <taxon>Tracheophyta</taxon>
        <taxon>Spermatophyta</taxon>
        <taxon>Magnoliopsida</taxon>
        <taxon>eudicotyledons</taxon>
        <taxon>Gunneridae</taxon>
        <taxon>Pentapetalae</taxon>
        <taxon>rosids</taxon>
        <taxon>fabids</taxon>
        <taxon>Fabales</taxon>
        <taxon>Fabaceae</taxon>
        <taxon>Papilionoideae</taxon>
        <taxon>50 kb inversion clade</taxon>
        <taxon>NPAAA clade</taxon>
        <taxon>Hologalegina</taxon>
        <taxon>IRL clade</taxon>
        <taxon>Cicereae</taxon>
        <taxon>Cicer</taxon>
    </lineage>
</organism>
<evidence type="ECO:0000256" key="4">
    <source>
        <dbReference type="ARBA" id="ARBA00023163"/>
    </source>
</evidence>
<reference evidence="9" key="1">
    <citation type="journal article" date="2013" name="Nat. Biotechnol.">
        <title>Draft genome sequence of chickpea (Cicer arietinum) provides a resource for trait improvement.</title>
        <authorList>
            <person name="Varshney R.K."/>
            <person name="Song C."/>
            <person name="Saxena R.K."/>
            <person name="Azam S."/>
            <person name="Yu S."/>
            <person name="Sharpe A.G."/>
            <person name="Cannon S."/>
            <person name="Baek J."/>
            <person name="Rosen B.D."/>
            <person name="Tar'an B."/>
            <person name="Millan T."/>
            <person name="Zhang X."/>
            <person name="Ramsay L.D."/>
            <person name="Iwata A."/>
            <person name="Wang Y."/>
            <person name="Nelson W."/>
            <person name="Farmer A.D."/>
            <person name="Gaur P.M."/>
            <person name="Soderlund C."/>
            <person name="Penmetsa R.V."/>
            <person name="Xu C."/>
            <person name="Bharti A.K."/>
            <person name="He W."/>
            <person name="Winter P."/>
            <person name="Zhao S."/>
            <person name="Hane J.K."/>
            <person name="Carrasquilla-Garcia N."/>
            <person name="Condie J.A."/>
            <person name="Upadhyaya H.D."/>
            <person name="Luo M.C."/>
            <person name="Thudi M."/>
            <person name="Gowda C.L."/>
            <person name="Singh N.P."/>
            <person name="Lichtenzveig J."/>
            <person name="Gali K.K."/>
            <person name="Rubio J."/>
            <person name="Nadarajan N."/>
            <person name="Dolezel J."/>
            <person name="Bansal K.C."/>
            <person name="Xu X."/>
            <person name="Edwards D."/>
            <person name="Zhang G."/>
            <person name="Kahl G."/>
            <person name="Gil J."/>
            <person name="Singh K.B."/>
            <person name="Datta S.K."/>
            <person name="Jackson S.A."/>
            <person name="Wang J."/>
            <person name="Cook D.R."/>
        </authorList>
    </citation>
    <scope>NUCLEOTIDE SEQUENCE [LARGE SCALE GENOMIC DNA]</scope>
    <source>
        <strain evidence="9">cv. CDC Frontier</strain>
    </source>
</reference>
<keyword evidence="6" id="KW-0175">Coiled coil</keyword>
<dbReference type="OrthoDB" id="1931489at2759"/>
<name>A0A1S2Y4T0_CICAR</name>
<dbReference type="GO" id="GO:0005634">
    <property type="term" value="C:nucleus"/>
    <property type="evidence" value="ECO:0007669"/>
    <property type="project" value="UniProtKB-SubCell"/>
</dbReference>
<dbReference type="PROSITE" id="PS50811">
    <property type="entry name" value="WRKY"/>
    <property type="match status" value="2"/>
</dbReference>
<evidence type="ECO:0000256" key="2">
    <source>
        <dbReference type="ARBA" id="ARBA00023015"/>
    </source>
</evidence>
<evidence type="ECO:0000259" key="8">
    <source>
        <dbReference type="PROSITE" id="PS50811"/>
    </source>
</evidence>
<dbReference type="STRING" id="3827.A0A1S2Y4T0"/>
<dbReference type="SUPFAM" id="SSF118290">
    <property type="entry name" value="WRKY DNA-binding domain"/>
    <property type="match status" value="2"/>
</dbReference>
<dbReference type="InterPro" id="IPR044810">
    <property type="entry name" value="WRKY_plant"/>
</dbReference>
<keyword evidence="2" id="KW-0805">Transcription regulation</keyword>
<dbReference type="GO" id="GO:0003700">
    <property type="term" value="F:DNA-binding transcription factor activity"/>
    <property type="evidence" value="ECO:0007669"/>
    <property type="project" value="InterPro"/>
</dbReference>
<feature type="compositionally biased region" description="Polar residues" evidence="7">
    <location>
        <begin position="441"/>
        <end position="451"/>
    </location>
</feature>
<dbReference type="PaxDb" id="3827-XP_004498814.1"/>
<evidence type="ECO:0000256" key="1">
    <source>
        <dbReference type="ARBA" id="ARBA00004123"/>
    </source>
</evidence>
<evidence type="ECO:0000256" key="5">
    <source>
        <dbReference type="ARBA" id="ARBA00023242"/>
    </source>
</evidence>
<keyword evidence="9" id="KW-1185">Reference proteome</keyword>
<evidence type="ECO:0000256" key="7">
    <source>
        <dbReference type="SAM" id="MobiDB-lite"/>
    </source>
</evidence>
<evidence type="ECO:0000313" key="10">
    <source>
        <dbReference type="RefSeq" id="XP_004498814.2"/>
    </source>
</evidence>
<dbReference type="GO" id="GO:0043565">
    <property type="term" value="F:sequence-specific DNA binding"/>
    <property type="evidence" value="ECO:0007669"/>
    <property type="project" value="InterPro"/>
</dbReference>
<evidence type="ECO:0000256" key="3">
    <source>
        <dbReference type="ARBA" id="ARBA00023125"/>
    </source>
</evidence>
<feature type="region of interest" description="Disordered" evidence="7">
    <location>
        <begin position="419"/>
        <end position="451"/>
    </location>
</feature>
<comment type="subcellular location">
    <subcellularLocation>
        <location evidence="1">Nucleus</location>
    </subcellularLocation>
</comment>
<feature type="compositionally biased region" description="Low complexity" evidence="7">
    <location>
        <begin position="428"/>
        <end position="440"/>
    </location>
</feature>
<dbReference type="SMART" id="SM00774">
    <property type="entry name" value="WRKY"/>
    <property type="match status" value="2"/>
</dbReference>
<accession>A0A1S2Y4T0</accession>
<sequence length="533" mass="60315">MEFSTCVDTSLNLNFNVPSIHKDEVLVEELNRLNCENKRLNETLTNMCENYEAMQKHLSQLMNQDFENQTQQSRKRKFGIKGININNECSNVTDDESLIKRSCRDVSSPNKAYKVLFKTEAFNNSLYVMDGYQWRKYGQKVTKDNPSPRAYFRCSHAPSCPIKKKVQRSLEDPTILVATYEGEHNHGHKKSEMSLVSSQSEESPVVSVHVSSPKPIIQKTCPTIKDDLVDNVPKSSMQHFLVQQMANSLTKDPNFTAALATAISGRILGSDFVKTLQLEIQHVREENNTLRFMVEVMNIKCTKLESHLQEINKEEQKGISSNQIGLVPNLDTTKRARQEFPTTKKSLQVFVKTHPNDDSLMIQDGYQWRKYGQKVTKENASPRAYFRCSIAPSCPAKKKVQKCIHDRSIIVATYDGEHNHVSPHESLRPSSSSTPKVPSSIANNKSPLPTLNDTEVINTDFVVSDNWTQSSTEICEDIMQKCGYGRHIKIKEFASSLIKDPDFTAALAEAVAQTITGQHERQGLNLNLNLSEE</sequence>
<dbReference type="AlphaFoldDB" id="A0A1S2Y4T0"/>
<reference evidence="10" key="2">
    <citation type="submission" date="2025-08" db="UniProtKB">
        <authorList>
            <consortium name="RefSeq"/>
        </authorList>
    </citation>
    <scope>IDENTIFICATION</scope>
    <source>
        <tissue evidence="10">Etiolated seedlings</tissue>
    </source>
</reference>
<evidence type="ECO:0000313" key="9">
    <source>
        <dbReference type="Proteomes" id="UP000087171"/>
    </source>
</evidence>
<evidence type="ECO:0000256" key="6">
    <source>
        <dbReference type="SAM" id="Coils"/>
    </source>
</evidence>
<dbReference type="RefSeq" id="XP_004498814.2">
    <property type="nucleotide sequence ID" value="XM_004498757.3"/>
</dbReference>
<dbReference type="Pfam" id="PF03106">
    <property type="entry name" value="WRKY"/>
    <property type="match status" value="2"/>
</dbReference>
<dbReference type="PANTHER" id="PTHR31429:SF120">
    <property type="entry name" value="TRANSCRIPTION FACTOR WRKY FAMILY-RELATED"/>
    <property type="match status" value="1"/>
</dbReference>
<dbReference type="PANTHER" id="PTHR31429">
    <property type="entry name" value="WRKY TRANSCRIPTION FACTOR 36-RELATED"/>
    <property type="match status" value="1"/>
</dbReference>
<keyword evidence="4" id="KW-0804">Transcription</keyword>